<keyword evidence="1" id="KW-0863">Zinc-finger</keyword>
<dbReference type="PANTHER" id="PTHR31150">
    <property type="entry name" value="EXPRESSED PROTEIN"/>
    <property type="match status" value="1"/>
</dbReference>
<name>A0A2C9VMV6_MANES</name>
<dbReference type="STRING" id="3983.A0A2C9VMV6"/>
<dbReference type="AlphaFoldDB" id="A0A2C9VMV6"/>
<evidence type="ECO:0000259" key="3">
    <source>
        <dbReference type="PROSITE" id="PS50089"/>
    </source>
</evidence>
<dbReference type="InterPro" id="IPR013083">
    <property type="entry name" value="Znf_RING/FYVE/PHD"/>
</dbReference>
<evidence type="ECO:0000313" key="4">
    <source>
        <dbReference type="EMBL" id="OAY47005.1"/>
    </source>
</evidence>
<dbReference type="EMBL" id="CM004392">
    <property type="protein sequence ID" value="OAY47005.1"/>
    <property type="molecule type" value="Genomic_DNA"/>
</dbReference>
<sequence length="231" mass="25515">MGKRKRTTTNHNASYLPSNSDNMPCSSGAELLSREKSSHLLDSIELRPLSTGMEATDSTMKLLNVNSSLAHQHYNVGRPIFLKRSRHHYGHQYSRRNSGNNAHASSSHGKIAPLRDERLAFRLSGSEFGHHTATREKAFGRADRIRLSSLVMDASDAVKIICGICQKPLRRKPYFLGEALSSGECSIVAVLVCGHVYHADCLEQRTSDENRCDPPCPSCLGLLSQEDPSRG</sequence>
<feature type="region of interest" description="Disordered" evidence="2">
    <location>
        <begin position="1"/>
        <end position="27"/>
    </location>
</feature>
<protein>
    <recommendedName>
        <fullName evidence="3">RING-type domain-containing protein</fullName>
    </recommendedName>
</protein>
<dbReference type="Gramene" id="Manes.06G045200.1.v8.1">
    <property type="protein sequence ID" value="Manes.06G045200.1.v8.1.CDS"/>
    <property type="gene ID" value="Manes.06G045200.v8.1"/>
</dbReference>
<dbReference type="SMART" id="SM00184">
    <property type="entry name" value="RING"/>
    <property type="match status" value="1"/>
</dbReference>
<accession>A0A2C9VMV6</accession>
<dbReference type="PROSITE" id="PS50089">
    <property type="entry name" value="ZF_RING_2"/>
    <property type="match status" value="1"/>
</dbReference>
<comment type="caution">
    <text evidence="4">The sequence shown here is derived from an EMBL/GenBank/DDBJ whole genome shotgun (WGS) entry which is preliminary data.</text>
</comment>
<evidence type="ECO:0000256" key="1">
    <source>
        <dbReference type="PROSITE-ProRule" id="PRU00175"/>
    </source>
</evidence>
<evidence type="ECO:0000313" key="5">
    <source>
        <dbReference type="Proteomes" id="UP000091857"/>
    </source>
</evidence>
<proteinExistence type="predicted"/>
<dbReference type="OrthoDB" id="1900223at2759"/>
<reference evidence="5" key="1">
    <citation type="journal article" date="2016" name="Nat. Biotechnol.">
        <title>Sequencing wild and cultivated cassava and related species reveals extensive interspecific hybridization and genetic diversity.</title>
        <authorList>
            <person name="Bredeson J.V."/>
            <person name="Lyons J.B."/>
            <person name="Prochnik S.E."/>
            <person name="Wu G.A."/>
            <person name="Ha C.M."/>
            <person name="Edsinger-Gonzales E."/>
            <person name="Grimwood J."/>
            <person name="Schmutz J."/>
            <person name="Rabbi I.Y."/>
            <person name="Egesi C."/>
            <person name="Nauluvula P."/>
            <person name="Lebot V."/>
            <person name="Ndunguru J."/>
            <person name="Mkamilo G."/>
            <person name="Bart R.S."/>
            <person name="Setter T.L."/>
            <person name="Gleadow R.M."/>
            <person name="Kulakow P."/>
            <person name="Ferguson M.E."/>
            <person name="Rounsley S."/>
            <person name="Rokhsar D.S."/>
        </authorList>
    </citation>
    <scope>NUCLEOTIDE SEQUENCE [LARGE SCALE GENOMIC DNA]</scope>
    <source>
        <strain evidence="5">cv. AM560-2</strain>
    </source>
</reference>
<keyword evidence="5" id="KW-1185">Reference proteome</keyword>
<dbReference type="Gene3D" id="3.30.40.10">
    <property type="entry name" value="Zinc/RING finger domain, C3HC4 (zinc finger)"/>
    <property type="match status" value="1"/>
</dbReference>
<feature type="domain" description="RING-type" evidence="3">
    <location>
        <begin position="162"/>
        <end position="219"/>
    </location>
</feature>
<dbReference type="SUPFAM" id="SSF57850">
    <property type="entry name" value="RING/U-box"/>
    <property type="match status" value="1"/>
</dbReference>
<dbReference type="GO" id="GO:0008270">
    <property type="term" value="F:zinc ion binding"/>
    <property type="evidence" value="ECO:0007669"/>
    <property type="project" value="UniProtKB-KW"/>
</dbReference>
<keyword evidence="1" id="KW-0862">Zinc</keyword>
<organism evidence="4 5">
    <name type="scientific">Manihot esculenta</name>
    <name type="common">Cassava</name>
    <name type="synonym">Jatropha manihot</name>
    <dbReference type="NCBI Taxonomy" id="3983"/>
    <lineage>
        <taxon>Eukaryota</taxon>
        <taxon>Viridiplantae</taxon>
        <taxon>Streptophyta</taxon>
        <taxon>Embryophyta</taxon>
        <taxon>Tracheophyta</taxon>
        <taxon>Spermatophyta</taxon>
        <taxon>Magnoliopsida</taxon>
        <taxon>eudicotyledons</taxon>
        <taxon>Gunneridae</taxon>
        <taxon>Pentapetalae</taxon>
        <taxon>rosids</taxon>
        <taxon>fabids</taxon>
        <taxon>Malpighiales</taxon>
        <taxon>Euphorbiaceae</taxon>
        <taxon>Crotonoideae</taxon>
        <taxon>Manihoteae</taxon>
        <taxon>Manihot</taxon>
    </lineage>
</organism>
<keyword evidence="1" id="KW-0479">Metal-binding</keyword>
<dbReference type="InterPro" id="IPR001841">
    <property type="entry name" value="Znf_RING"/>
</dbReference>
<dbReference type="PANTHER" id="PTHR31150:SF6">
    <property type="entry name" value="ZINC ION BINDING PROTEIN"/>
    <property type="match status" value="1"/>
</dbReference>
<feature type="compositionally biased region" description="Polar residues" evidence="2">
    <location>
        <begin position="9"/>
        <end position="25"/>
    </location>
</feature>
<gene>
    <name evidence="4" type="ORF">MANES_06G045200v8</name>
</gene>
<dbReference type="Proteomes" id="UP000091857">
    <property type="component" value="Chromosome 6"/>
</dbReference>
<dbReference type="CDD" id="cd16448">
    <property type="entry name" value="RING-H2"/>
    <property type="match status" value="1"/>
</dbReference>
<evidence type="ECO:0000256" key="2">
    <source>
        <dbReference type="SAM" id="MobiDB-lite"/>
    </source>
</evidence>